<proteinExistence type="predicted"/>
<organism evidence="1 2">
    <name type="scientific">Brachionus plicatilis</name>
    <name type="common">Marine rotifer</name>
    <name type="synonym">Brachionus muelleri</name>
    <dbReference type="NCBI Taxonomy" id="10195"/>
    <lineage>
        <taxon>Eukaryota</taxon>
        <taxon>Metazoa</taxon>
        <taxon>Spiralia</taxon>
        <taxon>Gnathifera</taxon>
        <taxon>Rotifera</taxon>
        <taxon>Eurotatoria</taxon>
        <taxon>Monogononta</taxon>
        <taxon>Pseudotrocha</taxon>
        <taxon>Ploima</taxon>
        <taxon>Brachionidae</taxon>
        <taxon>Brachionus</taxon>
    </lineage>
</organism>
<dbReference type="AlphaFoldDB" id="A0A3M7R2R5"/>
<protein>
    <submittedName>
        <fullName evidence="1">Uncharacterized protein</fullName>
    </submittedName>
</protein>
<sequence>MFERKKILLITRNTLNKKYAAQQQNIPCHFQKNDGNKRNLKKKDRLIFDKSFSTKLKLGTIVEFDSSKINLSKLICRYQINYLGFKIFRIIFIY</sequence>
<name>A0A3M7R2R5_BRAPC</name>
<dbReference type="Proteomes" id="UP000276133">
    <property type="component" value="Unassembled WGS sequence"/>
</dbReference>
<reference evidence="1 2" key="1">
    <citation type="journal article" date="2018" name="Sci. Rep.">
        <title>Genomic signatures of local adaptation to the degree of environmental predictability in rotifers.</title>
        <authorList>
            <person name="Franch-Gras L."/>
            <person name="Hahn C."/>
            <person name="Garcia-Roger E.M."/>
            <person name="Carmona M.J."/>
            <person name="Serra M."/>
            <person name="Gomez A."/>
        </authorList>
    </citation>
    <scope>NUCLEOTIDE SEQUENCE [LARGE SCALE GENOMIC DNA]</scope>
    <source>
        <strain evidence="1">HYR1</strain>
    </source>
</reference>
<accession>A0A3M7R2R5</accession>
<comment type="caution">
    <text evidence="1">The sequence shown here is derived from an EMBL/GenBank/DDBJ whole genome shotgun (WGS) entry which is preliminary data.</text>
</comment>
<evidence type="ECO:0000313" key="2">
    <source>
        <dbReference type="Proteomes" id="UP000276133"/>
    </source>
</evidence>
<evidence type="ECO:0000313" key="1">
    <source>
        <dbReference type="EMBL" id="RNA17759.1"/>
    </source>
</evidence>
<dbReference type="EMBL" id="REGN01004382">
    <property type="protein sequence ID" value="RNA17759.1"/>
    <property type="molecule type" value="Genomic_DNA"/>
</dbReference>
<gene>
    <name evidence="1" type="ORF">BpHYR1_046148</name>
</gene>
<keyword evidence="2" id="KW-1185">Reference proteome</keyword>